<dbReference type="InterPro" id="IPR013083">
    <property type="entry name" value="Znf_RING/FYVE/PHD"/>
</dbReference>
<keyword evidence="8" id="KW-1185">Reference proteome</keyword>
<keyword evidence="1 4" id="KW-0479">Metal-binding</keyword>
<keyword evidence="3 4" id="KW-0862">Zinc</keyword>
<name>A0A7J0G0H8_9ERIC</name>
<reference evidence="7 8" key="1">
    <citation type="submission" date="2019-07" db="EMBL/GenBank/DDBJ databases">
        <title>De Novo Assembly of kiwifruit Actinidia rufa.</title>
        <authorList>
            <person name="Sugita-Konishi S."/>
            <person name="Sato K."/>
            <person name="Mori E."/>
            <person name="Abe Y."/>
            <person name="Kisaki G."/>
            <person name="Hamano K."/>
            <person name="Suezawa K."/>
            <person name="Otani M."/>
            <person name="Fukuda T."/>
            <person name="Manabe T."/>
            <person name="Gomi K."/>
            <person name="Tabuchi M."/>
            <person name="Akimitsu K."/>
            <person name="Kataoka I."/>
        </authorList>
    </citation>
    <scope>NUCLEOTIDE SEQUENCE [LARGE SCALE GENOMIC DNA]</scope>
    <source>
        <strain evidence="8">cv. Fuchu</strain>
    </source>
</reference>
<feature type="zinc finger region" description="TRAF-type" evidence="4">
    <location>
        <begin position="15"/>
        <end position="76"/>
    </location>
</feature>
<evidence type="ECO:0000259" key="6">
    <source>
        <dbReference type="PROSITE" id="PS50145"/>
    </source>
</evidence>
<comment type="caution">
    <text evidence="7">The sequence shown here is derived from an EMBL/GenBank/DDBJ whole genome shotgun (WGS) entry which is preliminary data.</text>
</comment>
<dbReference type="EMBL" id="BJWL01000016">
    <property type="protein sequence ID" value="GFZ03688.1"/>
    <property type="molecule type" value="Genomic_DNA"/>
</dbReference>
<feature type="domain" description="TRAF-type" evidence="6">
    <location>
        <begin position="15"/>
        <end position="76"/>
    </location>
</feature>
<evidence type="ECO:0000313" key="8">
    <source>
        <dbReference type="Proteomes" id="UP000585474"/>
    </source>
</evidence>
<accession>A0A7J0G0H8</accession>
<dbReference type="AlphaFoldDB" id="A0A7J0G0H8"/>
<dbReference type="GO" id="GO:0008270">
    <property type="term" value="F:zinc ion binding"/>
    <property type="evidence" value="ECO:0007669"/>
    <property type="project" value="UniProtKB-KW"/>
</dbReference>
<dbReference type="Gene3D" id="3.30.40.10">
    <property type="entry name" value="Zinc/RING finger domain, C3HC4 (zinc finger)"/>
    <property type="match status" value="1"/>
</dbReference>
<protein>
    <submittedName>
        <fullName evidence="7">TRAF-like superfamily protein</fullName>
    </submittedName>
</protein>
<organism evidence="7 8">
    <name type="scientific">Actinidia rufa</name>
    <dbReference type="NCBI Taxonomy" id="165716"/>
    <lineage>
        <taxon>Eukaryota</taxon>
        <taxon>Viridiplantae</taxon>
        <taxon>Streptophyta</taxon>
        <taxon>Embryophyta</taxon>
        <taxon>Tracheophyta</taxon>
        <taxon>Spermatophyta</taxon>
        <taxon>Magnoliopsida</taxon>
        <taxon>eudicotyledons</taxon>
        <taxon>Gunneridae</taxon>
        <taxon>Pentapetalae</taxon>
        <taxon>asterids</taxon>
        <taxon>Ericales</taxon>
        <taxon>Actinidiaceae</taxon>
        <taxon>Actinidia</taxon>
    </lineage>
</organism>
<dbReference type="PANTHER" id="PTHR10131">
    <property type="entry name" value="TNF RECEPTOR ASSOCIATED FACTOR"/>
    <property type="match status" value="1"/>
</dbReference>
<evidence type="ECO:0000256" key="5">
    <source>
        <dbReference type="SAM" id="MobiDB-lite"/>
    </source>
</evidence>
<dbReference type="PANTHER" id="PTHR10131:SF161">
    <property type="entry name" value="F26K24.24 PROTEIN"/>
    <property type="match status" value="1"/>
</dbReference>
<sequence length="527" mass="59369">MNCTNEGCNARFCASHLENHTSICSFEILPCEQNCSDSIMRREMDKHCIIVCPMRLVNCPFYPVGCQSSVPHCTIQQHRLDDLHSHLLYILQVIHKDASVEVLKKRAEQLEEIGFWRVLVEIPSIPPRPKARRRQYPGSWRADEHYDGGSGELSGDDLAKFYGLVLPRSRGFRDKQLPKRSWASSSTMVLGRGACLSGEFYPTSVAPLLGMPRRLKGFSSNWLQFRYCSRIYFLLALLVIAQRLLLSIRLPDEGETITSTRPGKFYNICPAQLVPNAWRSIACSMALWRVYKYSISLSEFRNFFSLNCNPKLDQDKNYNNPPRLYGDETKIFEEIFRSVEESGRFSLPVLLESKSFHRVFVSPGSKASRTAGDNLPSGEAPSSSSDVGESQNPHEQARPESLSRDDSIECLGSFKIELRRLLPHIPDLTLLRWTGGKVLDPILDHYLNVPSSNPSSESCSNLSLPVELESNDLKLVINYLQVLVPSNLMTLYAFPFSSMNLYTPHSLLSSSPVADLGLSSLLGDSLH</sequence>
<evidence type="ECO:0000256" key="1">
    <source>
        <dbReference type="ARBA" id="ARBA00022723"/>
    </source>
</evidence>
<keyword evidence="2 4" id="KW-0863">Zinc-finger</keyword>
<evidence type="ECO:0000256" key="3">
    <source>
        <dbReference type="ARBA" id="ARBA00022833"/>
    </source>
</evidence>
<proteinExistence type="predicted"/>
<dbReference type="InterPro" id="IPR001293">
    <property type="entry name" value="Znf_TRAF"/>
</dbReference>
<dbReference type="Pfam" id="PF02176">
    <property type="entry name" value="zf-TRAF"/>
    <property type="match status" value="1"/>
</dbReference>
<dbReference type="OrthoDB" id="1737200at2759"/>
<dbReference type="Proteomes" id="UP000585474">
    <property type="component" value="Unassembled WGS sequence"/>
</dbReference>
<evidence type="ECO:0000256" key="2">
    <source>
        <dbReference type="ARBA" id="ARBA00022771"/>
    </source>
</evidence>
<feature type="region of interest" description="Disordered" evidence="5">
    <location>
        <begin position="364"/>
        <end position="404"/>
    </location>
</feature>
<feature type="compositionally biased region" description="Polar residues" evidence="5">
    <location>
        <begin position="380"/>
        <end position="394"/>
    </location>
</feature>
<gene>
    <name evidence="7" type="ORF">Acr_16g0003120</name>
</gene>
<dbReference type="PROSITE" id="PS50145">
    <property type="entry name" value="ZF_TRAF"/>
    <property type="match status" value="1"/>
</dbReference>
<feature type="compositionally biased region" description="Basic and acidic residues" evidence="5">
    <location>
        <begin position="395"/>
        <end position="404"/>
    </location>
</feature>
<evidence type="ECO:0000256" key="4">
    <source>
        <dbReference type="PROSITE-ProRule" id="PRU00207"/>
    </source>
</evidence>
<evidence type="ECO:0000313" key="7">
    <source>
        <dbReference type="EMBL" id="GFZ03688.1"/>
    </source>
</evidence>